<dbReference type="PROSITE" id="PS50178">
    <property type="entry name" value="ZF_FYVE"/>
    <property type="match status" value="1"/>
</dbReference>
<dbReference type="Gene3D" id="3.30.40.10">
    <property type="entry name" value="Zinc/RING finger domain, C3HC4 (zinc finger)"/>
    <property type="match status" value="2"/>
</dbReference>
<sequence>MTASSGQQLVLPPGIRLHTRCLLKAYVNHSKSTGLWITTINTEEYPQQKGKSRSKGKKCLKAFSFNNEFEAKETAYVNAPPAMMPLGANCYNCDVKFKNFFRGPINCRNCGVCICKNCSVKWHGSMVPETYNKKKAKKIDVCVTCDYLASCFRRAILRGDFLKIKQLYMTGNINLRCAFMNVPKGDEIMLPVHCAAEAGDLDTLMWLVDMHYCPIKMINTGNKNGQMSKELIETSQGRTIIDIAIENKCIEVLEYLINEKDISLLDGKKSKDTASLAALEEVLRAATPTHEHLDDKMNSQEFPTQPPFVLKTPRSKKTPRATSTTRTPKGGARTPRTPKGARTPRTPKMTTITCNSPRPSSRPGTPTRPSTPTRSRSDGTPQRRNSLTPQRSRVYSFDEAASRYAEVQTMKRQSMADDSGPILPSDDPAMPSPKEIQTHHLPPLPPPNAVHVESSPVVAMPDVPIVSSILCQPVAMDNQTAVVAHIIDTANGAEATIDANVIDFDTGDVFVHSTESSLVEQSYTRDESECGLNTIPGMNVSPPTPIGIHAEAYEGDSNAAMVSPRSRILTSPRNRVFTSSFECLGIRDGGSICNRPLYGSVGPYEEEADDSEEGMDESDCDQSVTTTKDEECIICCMRSIDACFTPCGHQVCCMECSNKMSRCPICLATSESIRIFRP</sequence>
<keyword evidence="3" id="KW-0862">Zinc</keyword>
<evidence type="ECO:0000259" key="7">
    <source>
        <dbReference type="PROSITE" id="PS50178"/>
    </source>
</evidence>
<evidence type="ECO:0000256" key="5">
    <source>
        <dbReference type="SAM" id="MobiDB-lite"/>
    </source>
</evidence>
<accession>A0A7S3Q105</accession>
<organism evidence="8">
    <name type="scientific">Chaetoceros debilis</name>
    <dbReference type="NCBI Taxonomy" id="122233"/>
    <lineage>
        <taxon>Eukaryota</taxon>
        <taxon>Sar</taxon>
        <taxon>Stramenopiles</taxon>
        <taxon>Ochrophyta</taxon>
        <taxon>Bacillariophyta</taxon>
        <taxon>Coscinodiscophyceae</taxon>
        <taxon>Chaetocerotophycidae</taxon>
        <taxon>Chaetocerotales</taxon>
        <taxon>Chaetocerotaceae</taxon>
        <taxon>Chaetoceros</taxon>
    </lineage>
</organism>
<dbReference type="InterPro" id="IPR011011">
    <property type="entry name" value="Znf_FYVE_PHD"/>
</dbReference>
<evidence type="ECO:0000256" key="1">
    <source>
        <dbReference type="ARBA" id="ARBA00022723"/>
    </source>
</evidence>
<name>A0A7S3Q105_9STRA</name>
<feature type="compositionally biased region" description="Low complexity" evidence="5">
    <location>
        <begin position="356"/>
        <end position="380"/>
    </location>
</feature>
<dbReference type="GO" id="GO:0008270">
    <property type="term" value="F:zinc ion binding"/>
    <property type="evidence" value="ECO:0007669"/>
    <property type="project" value="UniProtKB-KW"/>
</dbReference>
<keyword evidence="1" id="KW-0479">Metal-binding</keyword>
<dbReference type="InterPro" id="IPR000306">
    <property type="entry name" value="Znf_FYVE"/>
</dbReference>
<proteinExistence type="predicted"/>
<dbReference type="Pfam" id="PF13920">
    <property type="entry name" value="zf-C3HC4_3"/>
    <property type="match status" value="1"/>
</dbReference>
<reference evidence="8" key="1">
    <citation type="submission" date="2021-01" db="EMBL/GenBank/DDBJ databases">
        <authorList>
            <person name="Corre E."/>
            <person name="Pelletier E."/>
            <person name="Niang G."/>
            <person name="Scheremetjew M."/>
            <person name="Finn R."/>
            <person name="Kale V."/>
            <person name="Holt S."/>
            <person name="Cochrane G."/>
            <person name="Meng A."/>
            <person name="Brown T."/>
            <person name="Cohen L."/>
        </authorList>
    </citation>
    <scope>NUCLEOTIDE SEQUENCE</scope>
    <source>
        <strain evidence="8">MM31A-1</strain>
    </source>
</reference>
<feature type="domain" description="FYVE-type" evidence="7">
    <location>
        <begin position="90"/>
        <end position="145"/>
    </location>
</feature>
<dbReference type="InterPro" id="IPR017455">
    <property type="entry name" value="Znf_FYVE-rel"/>
</dbReference>
<dbReference type="AlphaFoldDB" id="A0A7S3Q105"/>
<protein>
    <recommendedName>
        <fullName evidence="9">RING-type domain-containing protein</fullName>
    </recommendedName>
</protein>
<dbReference type="InterPro" id="IPR002110">
    <property type="entry name" value="Ankyrin_rpt"/>
</dbReference>
<keyword evidence="2 4" id="KW-0863">Zinc-finger</keyword>
<evidence type="ECO:0000259" key="6">
    <source>
        <dbReference type="PROSITE" id="PS50089"/>
    </source>
</evidence>
<gene>
    <name evidence="8" type="ORF">CDEB00056_LOCUS7247</name>
</gene>
<dbReference type="EMBL" id="HBIO01009421">
    <property type="protein sequence ID" value="CAE0462406.1"/>
    <property type="molecule type" value="Transcribed_RNA"/>
</dbReference>
<dbReference type="Gene3D" id="1.25.40.20">
    <property type="entry name" value="Ankyrin repeat-containing domain"/>
    <property type="match status" value="1"/>
</dbReference>
<feature type="domain" description="RING-type" evidence="6">
    <location>
        <begin position="632"/>
        <end position="666"/>
    </location>
</feature>
<evidence type="ECO:0000313" key="8">
    <source>
        <dbReference type="EMBL" id="CAE0462406.1"/>
    </source>
</evidence>
<evidence type="ECO:0000256" key="4">
    <source>
        <dbReference type="PROSITE-ProRule" id="PRU00175"/>
    </source>
</evidence>
<dbReference type="Pfam" id="PF01363">
    <property type="entry name" value="FYVE"/>
    <property type="match status" value="1"/>
</dbReference>
<dbReference type="InterPro" id="IPR001841">
    <property type="entry name" value="Znf_RING"/>
</dbReference>
<dbReference type="SMART" id="SM00248">
    <property type="entry name" value="ANK"/>
    <property type="match status" value="2"/>
</dbReference>
<evidence type="ECO:0000256" key="3">
    <source>
        <dbReference type="ARBA" id="ARBA00022833"/>
    </source>
</evidence>
<evidence type="ECO:0000256" key="2">
    <source>
        <dbReference type="ARBA" id="ARBA00022771"/>
    </source>
</evidence>
<dbReference type="SUPFAM" id="SSF48403">
    <property type="entry name" value="Ankyrin repeat"/>
    <property type="match status" value="1"/>
</dbReference>
<dbReference type="InterPro" id="IPR036770">
    <property type="entry name" value="Ankyrin_rpt-contain_sf"/>
</dbReference>
<dbReference type="SUPFAM" id="SSF57903">
    <property type="entry name" value="FYVE/PHD zinc finger"/>
    <property type="match status" value="1"/>
</dbReference>
<dbReference type="PROSITE" id="PS50089">
    <property type="entry name" value="ZF_RING_2"/>
    <property type="match status" value="1"/>
</dbReference>
<feature type="compositionally biased region" description="Polar residues" evidence="5">
    <location>
        <begin position="382"/>
        <end position="393"/>
    </location>
</feature>
<dbReference type="CDD" id="cd00065">
    <property type="entry name" value="FYVE_like_SF"/>
    <property type="match status" value="1"/>
</dbReference>
<dbReference type="InterPro" id="IPR013083">
    <property type="entry name" value="Znf_RING/FYVE/PHD"/>
</dbReference>
<evidence type="ECO:0008006" key="9">
    <source>
        <dbReference type="Google" id="ProtNLM"/>
    </source>
</evidence>
<feature type="region of interest" description="Disordered" evidence="5">
    <location>
        <begin position="291"/>
        <end position="444"/>
    </location>
</feature>